<proteinExistence type="predicted"/>
<dbReference type="RefSeq" id="WP_219001708.1">
    <property type="nucleotide sequence ID" value="NZ_CP079194.1"/>
</dbReference>
<dbReference type="PANTHER" id="PTHR30050">
    <property type="entry name" value="CHROMOSOMAL REPLICATION INITIATOR PROTEIN DNAA"/>
    <property type="match status" value="1"/>
</dbReference>
<gene>
    <name evidence="1" type="ORF">KYE46_15220</name>
</gene>
<evidence type="ECO:0000313" key="1">
    <source>
        <dbReference type="EMBL" id="QXT39257.1"/>
    </source>
</evidence>
<dbReference type="GO" id="GO:0006270">
    <property type="term" value="P:DNA replication initiation"/>
    <property type="evidence" value="ECO:0007669"/>
    <property type="project" value="TreeGrafter"/>
</dbReference>
<dbReference type="AlphaFoldDB" id="A0A8F6TWX9"/>
<accession>A0A8F6TWX9</accession>
<reference evidence="1 2" key="1">
    <citation type="submission" date="2021-07" db="EMBL/GenBank/DDBJ databases">
        <title>A novel Jannaschia species isolated from marine dinoflagellate Ceratoperidinium margalefii.</title>
        <authorList>
            <person name="Jiang Y."/>
            <person name="Li Z."/>
        </authorList>
    </citation>
    <scope>NUCLEOTIDE SEQUENCE [LARGE SCALE GENOMIC DNA]</scope>
    <source>
        <strain evidence="1 2">J12C1-MA-4</strain>
    </source>
</reference>
<dbReference type="KEGG" id="gce:KYE46_15220"/>
<dbReference type="GO" id="GO:0005886">
    <property type="term" value="C:plasma membrane"/>
    <property type="evidence" value="ECO:0007669"/>
    <property type="project" value="TreeGrafter"/>
</dbReference>
<dbReference type="Proteomes" id="UP000825009">
    <property type="component" value="Chromosome"/>
</dbReference>
<organism evidence="1 2">
    <name type="scientific">Gymnodinialimonas ceratoperidinii</name>
    <dbReference type="NCBI Taxonomy" id="2856823"/>
    <lineage>
        <taxon>Bacteria</taxon>
        <taxon>Pseudomonadati</taxon>
        <taxon>Pseudomonadota</taxon>
        <taxon>Alphaproteobacteria</taxon>
        <taxon>Rhodobacterales</taxon>
        <taxon>Paracoccaceae</taxon>
        <taxon>Gymnodinialimonas</taxon>
    </lineage>
</organism>
<sequence length="233" mass="24595">MPQQLTLDLPLRPAMGRDDFFVSSANAGAVAQIDAWRDWPMAKLVLCGPAASGKTHLAHVWATAAQAQIVAATTVADTLETLTEASALVVEDADTIGGDAAAEEALFHLHNALAHRSAPLLLTARKAPARWGINLPDLASRLAQAGLATLAAPDDALLMAVMMKRAFDRKLPLSPNILSYAAPRLERSFAAADAFIARVDALALSEKRKPSMAHARRALEEAHLADPSADGSS</sequence>
<dbReference type="GO" id="GO:0003688">
    <property type="term" value="F:DNA replication origin binding"/>
    <property type="evidence" value="ECO:0007669"/>
    <property type="project" value="TreeGrafter"/>
</dbReference>
<dbReference type="EMBL" id="CP079194">
    <property type="protein sequence ID" value="QXT39257.1"/>
    <property type="molecule type" value="Genomic_DNA"/>
</dbReference>
<evidence type="ECO:0000313" key="2">
    <source>
        <dbReference type="Proteomes" id="UP000825009"/>
    </source>
</evidence>
<dbReference type="PANTHER" id="PTHR30050:SF5">
    <property type="entry name" value="DNAA REGULATORY INACTIVATOR HDA"/>
    <property type="match status" value="1"/>
</dbReference>
<protein>
    <submittedName>
        <fullName evidence="1">Chromosomal replication initiator DnaA</fullName>
    </submittedName>
</protein>
<name>A0A8F6TWX9_9RHOB</name>
<keyword evidence="2" id="KW-1185">Reference proteome</keyword>